<dbReference type="Proteomes" id="UP000187455">
    <property type="component" value="Unassembled WGS sequence"/>
</dbReference>
<feature type="compositionally biased region" description="Basic and acidic residues" evidence="1">
    <location>
        <begin position="198"/>
        <end position="221"/>
    </location>
</feature>
<protein>
    <submittedName>
        <fullName evidence="2">Uncharacterized protein</fullName>
    </submittedName>
</protein>
<proteinExistence type="predicted"/>
<feature type="region of interest" description="Disordered" evidence="1">
    <location>
        <begin position="142"/>
        <end position="279"/>
    </location>
</feature>
<dbReference type="EMBL" id="LSSL01000695">
    <property type="protein sequence ID" value="OLY83929.1"/>
    <property type="molecule type" value="Genomic_DNA"/>
</dbReference>
<feature type="compositionally biased region" description="Basic residues" evidence="1">
    <location>
        <begin position="171"/>
        <end position="183"/>
    </location>
</feature>
<evidence type="ECO:0000313" key="2">
    <source>
        <dbReference type="EMBL" id="OLY83929.1"/>
    </source>
</evidence>
<reference evidence="2 3" key="1">
    <citation type="journal article" date="2016" name="Mol. Biol. Evol.">
        <title>Genome-Wide Survey of Gut Fungi (Harpellales) Reveals the First Horizontally Transferred Ubiquitin Gene from a Mosquito Host.</title>
        <authorList>
            <person name="Wang Y."/>
            <person name="White M.M."/>
            <person name="Kvist S."/>
            <person name="Moncalvo J.M."/>
        </authorList>
    </citation>
    <scope>NUCLEOTIDE SEQUENCE [LARGE SCALE GENOMIC DNA]</scope>
    <source>
        <strain evidence="2 3">ALG-7-W6</strain>
    </source>
</reference>
<dbReference type="AlphaFoldDB" id="A0A1R0H426"/>
<accession>A0A1R0H426</accession>
<name>A0A1R0H426_9FUNG</name>
<dbReference type="OrthoDB" id="5545891at2759"/>
<feature type="non-terminal residue" evidence="2">
    <location>
        <position position="279"/>
    </location>
</feature>
<feature type="compositionally biased region" description="Low complexity" evidence="1">
    <location>
        <begin position="146"/>
        <end position="167"/>
    </location>
</feature>
<evidence type="ECO:0000256" key="1">
    <source>
        <dbReference type="SAM" id="MobiDB-lite"/>
    </source>
</evidence>
<sequence>MSEDTNANSRRRTNLSHREFPSLNSVYAELSEALPSIDEDFFRTPLSDEDHNTALYTCPKTCSMNYFPPPLNESALTAVKELNSTLNIQDNPGIDVTDDPDITFANTMRVLLSDIANSLVNKKTETHKRRAQPFCKRQEVSVSYDNTSSNVTTAHNTSAASTSAPNNRPQKSQKKFRGRGRGRWSHERGIQDPIQETIPHEAKIGQPDTHDHGRVEKENSKKWSGSFTAEGGSKFSGWPSSDITPAAEQEEVIQGSEQHSNEGSIVAAGKARHRGSTAT</sequence>
<feature type="compositionally biased region" description="Basic residues" evidence="1">
    <location>
        <begin position="270"/>
        <end position="279"/>
    </location>
</feature>
<keyword evidence="3" id="KW-1185">Reference proteome</keyword>
<evidence type="ECO:0000313" key="3">
    <source>
        <dbReference type="Proteomes" id="UP000187455"/>
    </source>
</evidence>
<comment type="caution">
    <text evidence="2">The sequence shown here is derived from an EMBL/GenBank/DDBJ whole genome shotgun (WGS) entry which is preliminary data.</text>
</comment>
<gene>
    <name evidence="2" type="ORF">AYI68_g1924</name>
</gene>
<organism evidence="2 3">
    <name type="scientific">Smittium mucronatum</name>
    <dbReference type="NCBI Taxonomy" id="133383"/>
    <lineage>
        <taxon>Eukaryota</taxon>
        <taxon>Fungi</taxon>
        <taxon>Fungi incertae sedis</taxon>
        <taxon>Zoopagomycota</taxon>
        <taxon>Kickxellomycotina</taxon>
        <taxon>Harpellomycetes</taxon>
        <taxon>Harpellales</taxon>
        <taxon>Legeriomycetaceae</taxon>
        <taxon>Smittium</taxon>
    </lineage>
</organism>